<proteinExistence type="predicted"/>
<protein>
    <submittedName>
        <fullName evidence="2">Uncharacterized protein</fullName>
    </submittedName>
</protein>
<evidence type="ECO:0000256" key="1">
    <source>
        <dbReference type="SAM" id="MobiDB-lite"/>
    </source>
</evidence>
<feature type="compositionally biased region" description="Basic and acidic residues" evidence="1">
    <location>
        <begin position="46"/>
        <end position="56"/>
    </location>
</feature>
<name>A0ABQ7V0M0_SOLTU</name>
<sequence>MECFVLHPELKVLINEGENNGDSQHQNKGPKILASSKGVGTQTQKQEVRINEETKMMDFQNRGTGRQQRNPNLQV</sequence>
<feature type="compositionally biased region" description="Polar residues" evidence="1">
    <location>
        <begin position="17"/>
        <end position="27"/>
    </location>
</feature>
<accession>A0ABQ7V0M0</accession>
<comment type="caution">
    <text evidence="2">The sequence shown here is derived from an EMBL/GenBank/DDBJ whole genome shotgun (WGS) entry which is preliminary data.</text>
</comment>
<organism evidence="2 3">
    <name type="scientific">Solanum tuberosum</name>
    <name type="common">Potato</name>
    <dbReference type="NCBI Taxonomy" id="4113"/>
    <lineage>
        <taxon>Eukaryota</taxon>
        <taxon>Viridiplantae</taxon>
        <taxon>Streptophyta</taxon>
        <taxon>Embryophyta</taxon>
        <taxon>Tracheophyta</taxon>
        <taxon>Spermatophyta</taxon>
        <taxon>Magnoliopsida</taxon>
        <taxon>eudicotyledons</taxon>
        <taxon>Gunneridae</taxon>
        <taxon>Pentapetalae</taxon>
        <taxon>asterids</taxon>
        <taxon>lamiids</taxon>
        <taxon>Solanales</taxon>
        <taxon>Solanaceae</taxon>
        <taxon>Solanoideae</taxon>
        <taxon>Solaneae</taxon>
        <taxon>Solanum</taxon>
    </lineage>
</organism>
<feature type="region of interest" description="Disordered" evidence="1">
    <location>
        <begin position="16"/>
        <end position="75"/>
    </location>
</feature>
<evidence type="ECO:0000313" key="3">
    <source>
        <dbReference type="Proteomes" id="UP000826656"/>
    </source>
</evidence>
<feature type="compositionally biased region" description="Polar residues" evidence="1">
    <location>
        <begin position="61"/>
        <end position="75"/>
    </location>
</feature>
<gene>
    <name evidence="2" type="ORF">KY290_020399</name>
</gene>
<keyword evidence="3" id="KW-1185">Reference proteome</keyword>
<evidence type="ECO:0000313" key="2">
    <source>
        <dbReference type="EMBL" id="KAH0756906.1"/>
    </source>
</evidence>
<dbReference type="Proteomes" id="UP000826656">
    <property type="component" value="Unassembled WGS sequence"/>
</dbReference>
<reference evidence="2 3" key="1">
    <citation type="journal article" date="2021" name="bioRxiv">
        <title>Chromosome-scale and haplotype-resolved genome assembly of a tetraploid potato cultivar.</title>
        <authorList>
            <person name="Sun H."/>
            <person name="Jiao W.-B."/>
            <person name="Krause K."/>
            <person name="Campoy J.A."/>
            <person name="Goel M."/>
            <person name="Folz-Donahue K."/>
            <person name="Kukat C."/>
            <person name="Huettel B."/>
            <person name="Schneeberger K."/>
        </authorList>
    </citation>
    <scope>NUCLEOTIDE SEQUENCE [LARGE SCALE GENOMIC DNA]</scope>
    <source>
        <strain evidence="2">SolTubOtavaFocal</strain>
        <tissue evidence="2">Leaves</tissue>
    </source>
</reference>
<dbReference type="EMBL" id="JAIVGD010000015">
    <property type="protein sequence ID" value="KAH0756906.1"/>
    <property type="molecule type" value="Genomic_DNA"/>
</dbReference>